<dbReference type="PANTHER" id="PTHR40518">
    <property type="entry name" value="ACETOACETATE DECARBOXYLASE"/>
    <property type="match status" value="1"/>
</dbReference>
<protein>
    <submittedName>
        <fullName evidence="1">Uncharacterized protein</fullName>
    </submittedName>
</protein>
<dbReference type="AlphaFoldDB" id="A0AAF0Y5K3"/>
<proteinExistence type="predicted"/>
<dbReference type="PANTHER" id="PTHR40518:SF1">
    <property type="entry name" value="ACETOACETATE DECARBOXYLASE"/>
    <property type="match status" value="1"/>
</dbReference>
<accession>A0AAF0Y5K3</accession>
<evidence type="ECO:0000313" key="2">
    <source>
        <dbReference type="Proteomes" id="UP000827549"/>
    </source>
</evidence>
<dbReference type="GeneID" id="87807150"/>
<name>A0AAF0Y5K3_9TREE</name>
<dbReference type="RefSeq" id="XP_062626424.1">
    <property type="nucleotide sequence ID" value="XM_062770440.1"/>
</dbReference>
<organism evidence="1 2">
    <name type="scientific">Vanrija pseudolonga</name>
    <dbReference type="NCBI Taxonomy" id="143232"/>
    <lineage>
        <taxon>Eukaryota</taxon>
        <taxon>Fungi</taxon>
        <taxon>Dikarya</taxon>
        <taxon>Basidiomycota</taxon>
        <taxon>Agaricomycotina</taxon>
        <taxon>Tremellomycetes</taxon>
        <taxon>Trichosporonales</taxon>
        <taxon>Trichosporonaceae</taxon>
        <taxon>Vanrija</taxon>
    </lineage>
</organism>
<dbReference type="InterPro" id="IPR023375">
    <property type="entry name" value="ADC_dom_sf"/>
</dbReference>
<keyword evidence="2" id="KW-1185">Reference proteome</keyword>
<dbReference type="SUPFAM" id="SSF160104">
    <property type="entry name" value="Acetoacetate decarboxylase-like"/>
    <property type="match status" value="1"/>
</dbReference>
<dbReference type="EMBL" id="CP086716">
    <property type="protein sequence ID" value="WOO80392.1"/>
    <property type="molecule type" value="Genomic_DNA"/>
</dbReference>
<evidence type="ECO:0000313" key="1">
    <source>
        <dbReference type="EMBL" id="WOO80392.1"/>
    </source>
</evidence>
<dbReference type="Gene3D" id="2.40.400.10">
    <property type="entry name" value="Acetoacetate decarboxylase-like"/>
    <property type="match status" value="1"/>
</dbReference>
<gene>
    <name evidence="1" type="ORF">LOC62_03G003909</name>
</gene>
<sequence>MTTMTPAPAPPPWSLRATIYTIPLYTTASVAASRAFNEAAYAPLEAAAPFASSTLSTPVGGLSMVQLIRYSSSPVGAYDEMLLIPGKFRYVVDGKDGKRESKDALRVTRIYVSQRETCYNGRKNWNIPKHLARFEWVDKPEGTTIKVFPLHSDSPDPYFQATFTAWSYVPALPVSTRALSSLVDMTLVQPPLPSGAGEPGDAAALAGTDTWCKVVPYIYSPRARLGWIDLQQAGGGPFAPFSARRWLVGAKLEDAVVEFGDGETWETPASSE</sequence>
<dbReference type="Proteomes" id="UP000827549">
    <property type="component" value="Chromosome 3"/>
</dbReference>
<reference evidence="1" key="1">
    <citation type="submission" date="2023-10" db="EMBL/GenBank/DDBJ databases">
        <authorList>
            <person name="Noh H."/>
        </authorList>
    </citation>
    <scope>NUCLEOTIDE SEQUENCE</scope>
    <source>
        <strain evidence="1">DUCC4014</strain>
    </source>
</reference>